<dbReference type="GO" id="GO:0032993">
    <property type="term" value="C:protein-DNA complex"/>
    <property type="evidence" value="ECO:0007669"/>
    <property type="project" value="TreeGrafter"/>
</dbReference>
<evidence type="ECO:0000256" key="6">
    <source>
        <dbReference type="PROSITE-ProRule" id="PRU00169"/>
    </source>
</evidence>
<dbReference type="InterPro" id="IPR016032">
    <property type="entry name" value="Sig_transdc_resp-reg_C-effctor"/>
</dbReference>
<feature type="modified residue" description="4-aspartylphosphate" evidence="6">
    <location>
        <position position="51"/>
    </location>
</feature>
<dbReference type="SMART" id="SM00448">
    <property type="entry name" value="REC"/>
    <property type="match status" value="1"/>
</dbReference>
<dbReference type="RefSeq" id="WP_053408771.1">
    <property type="nucleotide sequence ID" value="NZ_LHPI01000006.1"/>
</dbReference>
<dbReference type="EMBL" id="LHPI01000006">
    <property type="protein sequence ID" value="KOO08038.1"/>
    <property type="molecule type" value="Genomic_DNA"/>
</dbReference>
<keyword evidence="1 6" id="KW-0597">Phosphoprotein</keyword>
<dbReference type="PROSITE" id="PS51755">
    <property type="entry name" value="OMPR_PHOB"/>
    <property type="match status" value="1"/>
</dbReference>
<dbReference type="SUPFAM" id="SSF52172">
    <property type="entry name" value="CheY-like"/>
    <property type="match status" value="1"/>
</dbReference>
<dbReference type="GO" id="GO:0000976">
    <property type="term" value="F:transcription cis-regulatory region binding"/>
    <property type="evidence" value="ECO:0007669"/>
    <property type="project" value="TreeGrafter"/>
</dbReference>
<dbReference type="Proteomes" id="UP000037530">
    <property type="component" value="Unassembled WGS sequence"/>
</dbReference>
<evidence type="ECO:0000256" key="3">
    <source>
        <dbReference type="ARBA" id="ARBA00023015"/>
    </source>
</evidence>
<keyword evidence="11" id="KW-1185">Reference proteome</keyword>
<dbReference type="GO" id="GO:0006355">
    <property type="term" value="P:regulation of DNA-templated transcription"/>
    <property type="evidence" value="ECO:0007669"/>
    <property type="project" value="InterPro"/>
</dbReference>
<keyword evidence="3" id="KW-0805">Transcription regulation</keyword>
<evidence type="ECO:0000313" key="11">
    <source>
        <dbReference type="Proteomes" id="UP000037530"/>
    </source>
</evidence>
<dbReference type="Gene3D" id="1.10.10.10">
    <property type="entry name" value="Winged helix-like DNA-binding domain superfamily/Winged helix DNA-binding domain"/>
    <property type="match status" value="1"/>
</dbReference>
<name>A0A0M0I293_9VIBR</name>
<evidence type="ECO:0000256" key="5">
    <source>
        <dbReference type="ARBA" id="ARBA00023163"/>
    </source>
</evidence>
<reference evidence="11" key="1">
    <citation type="submission" date="2015-08" db="EMBL/GenBank/DDBJ databases">
        <title>Vibrio galatheae sp. nov., a novel member of the Vibrionaceae family isolated from the Solomon Islands.</title>
        <authorList>
            <person name="Giubergia S."/>
            <person name="Machado H."/>
            <person name="Mateiu R.V."/>
            <person name="Gram L."/>
        </authorList>
    </citation>
    <scope>NUCLEOTIDE SEQUENCE [LARGE SCALE GENOMIC DNA]</scope>
    <source>
        <strain evidence="11">DSM 19134</strain>
    </source>
</reference>
<dbReference type="PROSITE" id="PS50110">
    <property type="entry name" value="RESPONSE_REGULATORY"/>
    <property type="match status" value="1"/>
</dbReference>
<feature type="DNA-binding region" description="OmpR/PhoB-type" evidence="7">
    <location>
        <begin position="128"/>
        <end position="226"/>
    </location>
</feature>
<accession>A0A0M0I293</accession>
<dbReference type="Gene3D" id="6.10.250.690">
    <property type="match status" value="1"/>
</dbReference>
<keyword evidence="5" id="KW-0804">Transcription</keyword>
<dbReference type="STRING" id="171383.AKJ31_09005"/>
<dbReference type="CDD" id="cd00383">
    <property type="entry name" value="trans_reg_C"/>
    <property type="match status" value="1"/>
</dbReference>
<comment type="caution">
    <text evidence="10">The sequence shown here is derived from an EMBL/GenBank/DDBJ whole genome shotgun (WGS) entry which is preliminary data.</text>
</comment>
<dbReference type="Pfam" id="PF00486">
    <property type="entry name" value="Trans_reg_C"/>
    <property type="match status" value="1"/>
</dbReference>
<dbReference type="InterPro" id="IPR001789">
    <property type="entry name" value="Sig_transdc_resp-reg_receiver"/>
</dbReference>
<keyword evidence="2" id="KW-0902">Two-component regulatory system</keyword>
<evidence type="ECO:0000256" key="2">
    <source>
        <dbReference type="ARBA" id="ARBA00023012"/>
    </source>
</evidence>
<evidence type="ECO:0000259" key="9">
    <source>
        <dbReference type="PROSITE" id="PS51755"/>
    </source>
</evidence>
<protein>
    <submittedName>
        <fullName evidence="10">Transcriptional regulator</fullName>
    </submittedName>
</protein>
<sequence length="230" mass="25793">MKILIVEDEVKAGEYLQKGLIESGYVVDLVNDGVDGLYHATSEDYDLILLDIMLPKLDGWQVLNTLRSSDIATPVIMLTAKEQVEDRVRGFELGANDYVVKPYAFAELLARIQNVFRHHKPSQVSTSSQILTVADLQLDILKRTASRAGQSINLTAKEYALLELLMRKSGQVLSRTTIASLVWDMNFDSDTNVIDVAVKRLRNKVDKPFEQALIHTIRGMGYKLEALKDA</sequence>
<evidence type="ECO:0000256" key="7">
    <source>
        <dbReference type="PROSITE-ProRule" id="PRU01091"/>
    </source>
</evidence>
<feature type="domain" description="Response regulatory" evidence="8">
    <location>
        <begin position="2"/>
        <end position="116"/>
    </location>
</feature>
<evidence type="ECO:0000313" key="10">
    <source>
        <dbReference type="EMBL" id="KOO08038.1"/>
    </source>
</evidence>
<evidence type="ECO:0000256" key="1">
    <source>
        <dbReference type="ARBA" id="ARBA00022553"/>
    </source>
</evidence>
<keyword evidence="4 7" id="KW-0238">DNA-binding</keyword>
<dbReference type="InterPro" id="IPR036388">
    <property type="entry name" value="WH-like_DNA-bd_sf"/>
</dbReference>
<dbReference type="Pfam" id="PF00072">
    <property type="entry name" value="Response_reg"/>
    <property type="match status" value="1"/>
</dbReference>
<proteinExistence type="predicted"/>
<dbReference type="PANTHER" id="PTHR48111:SF41">
    <property type="entry name" value="TRANSCRIPTIONAL REGULATORY PROTEIN CUSR-RELATED"/>
    <property type="match status" value="1"/>
</dbReference>
<dbReference type="OrthoDB" id="4127888at2"/>
<dbReference type="NCBIfam" id="TIGR01387">
    <property type="entry name" value="cztR_silR_copR"/>
    <property type="match status" value="1"/>
</dbReference>
<dbReference type="InterPro" id="IPR039420">
    <property type="entry name" value="WalR-like"/>
</dbReference>
<dbReference type="FunFam" id="1.10.10.10:FF:000005">
    <property type="entry name" value="Two-component system response regulator"/>
    <property type="match status" value="1"/>
</dbReference>
<dbReference type="SMART" id="SM00862">
    <property type="entry name" value="Trans_reg_C"/>
    <property type="match status" value="1"/>
</dbReference>
<dbReference type="CDD" id="cd19935">
    <property type="entry name" value="REC_OmpR_CusR-like"/>
    <property type="match status" value="1"/>
</dbReference>
<feature type="domain" description="OmpR/PhoB-type" evidence="9">
    <location>
        <begin position="128"/>
        <end position="226"/>
    </location>
</feature>
<dbReference type="PATRIC" id="fig|171383.3.peg.1850"/>
<dbReference type="InterPro" id="IPR006291">
    <property type="entry name" value="CusR-like"/>
</dbReference>
<dbReference type="GO" id="GO:0000156">
    <property type="term" value="F:phosphorelay response regulator activity"/>
    <property type="evidence" value="ECO:0007669"/>
    <property type="project" value="TreeGrafter"/>
</dbReference>
<dbReference type="GO" id="GO:0005829">
    <property type="term" value="C:cytosol"/>
    <property type="evidence" value="ECO:0007669"/>
    <property type="project" value="TreeGrafter"/>
</dbReference>
<dbReference type="InterPro" id="IPR011006">
    <property type="entry name" value="CheY-like_superfamily"/>
</dbReference>
<dbReference type="Gene3D" id="3.40.50.2300">
    <property type="match status" value="1"/>
</dbReference>
<dbReference type="AlphaFoldDB" id="A0A0M0I293"/>
<evidence type="ECO:0000256" key="4">
    <source>
        <dbReference type="ARBA" id="ARBA00023125"/>
    </source>
</evidence>
<dbReference type="SUPFAM" id="SSF46894">
    <property type="entry name" value="C-terminal effector domain of the bipartite response regulators"/>
    <property type="match status" value="1"/>
</dbReference>
<evidence type="ECO:0000259" key="8">
    <source>
        <dbReference type="PROSITE" id="PS50110"/>
    </source>
</evidence>
<dbReference type="FunFam" id="3.40.50.2300:FF:000001">
    <property type="entry name" value="DNA-binding response regulator PhoB"/>
    <property type="match status" value="1"/>
</dbReference>
<dbReference type="PANTHER" id="PTHR48111">
    <property type="entry name" value="REGULATOR OF RPOS"/>
    <property type="match status" value="1"/>
</dbReference>
<dbReference type="InterPro" id="IPR001867">
    <property type="entry name" value="OmpR/PhoB-type_DNA-bd"/>
</dbReference>
<gene>
    <name evidence="10" type="ORF">AKJ31_09005</name>
</gene>
<organism evidence="10 11">
    <name type="scientific">Vibrio hepatarius</name>
    <dbReference type="NCBI Taxonomy" id="171383"/>
    <lineage>
        <taxon>Bacteria</taxon>
        <taxon>Pseudomonadati</taxon>
        <taxon>Pseudomonadota</taxon>
        <taxon>Gammaproteobacteria</taxon>
        <taxon>Vibrionales</taxon>
        <taxon>Vibrionaceae</taxon>
        <taxon>Vibrio</taxon>
        <taxon>Vibrio oreintalis group</taxon>
    </lineage>
</organism>